<dbReference type="InterPro" id="IPR044927">
    <property type="entry name" value="Endonuclea_NS_2"/>
</dbReference>
<accession>A0A2A4I881</accession>
<evidence type="ECO:0000313" key="3">
    <source>
        <dbReference type="EMBL" id="PCG14695.1"/>
    </source>
</evidence>
<dbReference type="RefSeq" id="WP_066711621.1">
    <property type="nucleotide sequence ID" value="NZ_JBHIWA010000050.1"/>
</dbReference>
<dbReference type="Gene3D" id="3.40.570.10">
    <property type="entry name" value="Extracellular Endonuclease, subunit A"/>
    <property type="match status" value="1"/>
</dbReference>
<evidence type="ECO:0000259" key="2">
    <source>
        <dbReference type="Pfam" id="PF13930"/>
    </source>
</evidence>
<dbReference type="Proteomes" id="UP000218323">
    <property type="component" value="Unassembled WGS sequence"/>
</dbReference>
<feature type="domain" description="Type VII secretion system protein EssD-like" evidence="2">
    <location>
        <begin position="266"/>
        <end position="378"/>
    </location>
</feature>
<keyword evidence="4" id="KW-1185">Reference proteome</keyword>
<dbReference type="AlphaFoldDB" id="A0A2A4I881"/>
<feature type="compositionally biased region" description="Basic and acidic residues" evidence="1">
    <location>
        <begin position="291"/>
        <end position="308"/>
    </location>
</feature>
<dbReference type="EMBL" id="NWVC01000003">
    <property type="protein sequence ID" value="PCG14695.1"/>
    <property type="molecule type" value="Genomic_DNA"/>
</dbReference>
<sequence>MVALNALSGHAAGGAAPSGDDAAALTTQARAGGTFDAAALATRLTTLAQGDPQRAGALRTQVEARLTAVERGELARALDAGNDNGPAPGAAAPAGVAGPDPVQLGLDLGQMALDITGIVDPTPISDGTNAVVSVGRSIGSAISGDWGGAGGHLGNAGISALGIAVGVGDLAKLGKVGKWAQTVSDSVAAIAHNPALRSTLAPALEKVRDAINAIPDGALAKLPAGARDSIMATRRQLDDFFAGGTQATARAGVHSAKIGANSAEWTLNAAGEPTRVTATLRELQPAGTPRGKAELDAQDSVRGRGKADDDAGHVIGHRFLGDQGTRNMFPQNFNFNRSAYKKLENEWADWIGHGGTVKVNVELIGGKAGRPDQVGVSYEVFNDAGRRVFDNQELFANAAGQVFDRVPAAEMSARLAR</sequence>
<name>A0A2A4I881_9SPHN</name>
<reference evidence="3 4" key="1">
    <citation type="submission" date="2017-09" db="EMBL/GenBank/DDBJ databases">
        <title>Sphingomonas adhaesiva DSM 7418, whole genome shotgun sequence.</title>
        <authorList>
            <person name="Feng G."/>
            <person name="Zhu H."/>
        </authorList>
    </citation>
    <scope>NUCLEOTIDE SEQUENCE [LARGE SCALE GENOMIC DNA]</scope>
    <source>
        <strain evidence="3 4">DSM 7418</strain>
    </source>
</reference>
<evidence type="ECO:0000313" key="4">
    <source>
        <dbReference type="Proteomes" id="UP000218323"/>
    </source>
</evidence>
<protein>
    <recommendedName>
        <fullName evidence="2">Type VII secretion system protein EssD-like domain-containing protein</fullName>
    </recommendedName>
</protein>
<comment type="caution">
    <text evidence="3">The sequence shown here is derived from an EMBL/GenBank/DDBJ whole genome shotgun (WGS) entry which is preliminary data.</text>
</comment>
<dbReference type="Pfam" id="PF13930">
    <property type="entry name" value="Endonuclea_NS_2"/>
    <property type="match status" value="1"/>
</dbReference>
<dbReference type="InterPro" id="IPR044929">
    <property type="entry name" value="DNA/RNA_non-sp_Endonuclease_sf"/>
</dbReference>
<organism evidence="3 4">
    <name type="scientific">Sphingomonas adhaesiva</name>
    <dbReference type="NCBI Taxonomy" id="28212"/>
    <lineage>
        <taxon>Bacteria</taxon>
        <taxon>Pseudomonadati</taxon>
        <taxon>Pseudomonadota</taxon>
        <taxon>Alphaproteobacteria</taxon>
        <taxon>Sphingomonadales</taxon>
        <taxon>Sphingomonadaceae</taxon>
        <taxon>Sphingomonas</taxon>
    </lineage>
</organism>
<evidence type="ECO:0000256" key="1">
    <source>
        <dbReference type="SAM" id="MobiDB-lite"/>
    </source>
</evidence>
<gene>
    <name evidence="3" type="ORF">COA07_09395</name>
</gene>
<feature type="region of interest" description="Disordered" evidence="1">
    <location>
        <begin position="285"/>
        <end position="308"/>
    </location>
</feature>
<proteinExistence type="predicted"/>